<comment type="caution">
    <text evidence="2">The sequence shown here is derived from an EMBL/GenBank/DDBJ whole genome shotgun (WGS) entry which is preliminary data.</text>
</comment>
<protein>
    <submittedName>
        <fullName evidence="2">Uncharacterized protein</fullName>
    </submittedName>
</protein>
<organism evidence="2 3">
    <name type="scientific">Monilinia fructicola</name>
    <name type="common">Brown rot fungus</name>
    <name type="synonym">Ciboria fructicola</name>
    <dbReference type="NCBI Taxonomy" id="38448"/>
    <lineage>
        <taxon>Eukaryota</taxon>
        <taxon>Fungi</taxon>
        <taxon>Dikarya</taxon>
        <taxon>Ascomycota</taxon>
        <taxon>Pezizomycotina</taxon>
        <taxon>Leotiomycetes</taxon>
        <taxon>Helotiales</taxon>
        <taxon>Sclerotiniaceae</taxon>
        <taxon>Monilinia</taxon>
    </lineage>
</organism>
<gene>
    <name evidence="2" type="ORF">EYC84_008598</name>
</gene>
<dbReference type="Proteomes" id="UP000322873">
    <property type="component" value="Unassembled WGS sequence"/>
</dbReference>
<dbReference type="EMBL" id="VICG01000010">
    <property type="protein sequence ID" value="KAA8568210.1"/>
    <property type="molecule type" value="Genomic_DNA"/>
</dbReference>
<evidence type="ECO:0000313" key="2">
    <source>
        <dbReference type="EMBL" id="KAA8568210.1"/>
    </source>
</evidence>
<name>A0A5M9JHT0_MONFR</name>
<evidence type="ECO:0000313" key="3">
    <source>
        <dbReference type="Proteomes" id="UP000322873"/>
    </source>
</evidence>
<keyword evidence="3" id="KW-1185">Reference proteome</keyword>
<feature type="region of interest" description="Disordered" evidence="1">
    <location>
        <begin position="19"/>
        <end position="47"/>
    </location>
</feature>
<dbReference type="AlphaFoldDB" id="A0A5M9JHT0"/>
<reference evidence="2 3" key="1">
    <citation type="submission" date="2019-06" db="EMBL/GenBank/DDBJ databases">
        <title>Genome Sequence of the Brown Rot Fungal Pathogen Monilinia fructicola.</title>
        <authorList>
            <person name="De Miccolis Angelini R.M."/>
            <person name="Landi L."/>
            <person name="Abate D."/>
            <person name="Pollastro S."/>
            <person name="Romanazzi G."/>
            <person name="Faretra F."/>
        </authorList>
    </citation>
    <scope>NUCLEOTIDE SEQUENCE [LARGE SCALE GENOMIC DNA]</scope>
    <source>
        <strain evidence="2 3">Mfrc123</strain>
    </source>
</reference>
<proteinExistence type="predicted"/>
<sequence>MSLVWKVLYVDRSRQHSPDARFAIPPSSRSEEDSQEPASRSRGARVPGKIRAASWDGMGWGQFGCPGVIDLTVYLLWCNS</sequence>
<evidence type="ECO:0000256" key="1">
    <source>
        <dbReference type="SAM" id="MobiDB-lite"/>
    </source>
</evidence>
<accession>A0A5M9JHT0</accession>